<accession>A0AAU8RG06</accession>
<name>A0AAU8RG06_9FLAO</name>
<evidence type="ECO:0000313" key="2">
    <source>
        <dbReference type="Proteomes" id="UP000030786"/>
    </source>
</evidence>
<protein>
    <submittedName>
        <fullName evidence="1">Uncharacterized protein</fullName>
    </submittedName>
</protein>
<dbReference type="Proteomes" id="UP000030786">
    <property type="component" value="Chromosome"/>
</dbReference>
<organism evidence="1 2">
    <name type="scientific">Cellulophaga baltica 18</name>
    <dbReference type="NCBI Taxonomy" id="1348584"/>
    <lineage>
        <taxon>Bacteria</taxon>
        <taxon>Pseudomonadati</taxon>
        <taxon>Bacteroidota</taxon>
        <taxon>Flavobacteriia</taxon>
        <taxon>Flavobacteriales</taxon>
        <taxon>Flavobacteriaceae</taxon>
        <taxon>Cellulophaga</taxon>
    </lineage>
</organism>
<dbReference type="AlphaFoldDB" id="A0AAU8RG06"/>
<dbReference type="KEGG" id="cbat:M666_12800"/>
<dbReference type="EMBL" id="CP009976">
    <property type="protein sequence ID" value="AIZ42380.1"/>
    <property type="molecule type" value="Genomic_DNA"/>
</dbReference>
<reference evidence="1 2" key="1">
    <citation type="journal article" date="2014" name="Environ. Microbiol.">
        <title>Contrasting genomic patterns and infection strategies of two co-existing Bacteroidetes podovirus genera.</title>
        <authorList>
            <person name="Holmfeldt K."/>
            <person name="Howard-Varona C."/>
            <person name="Solonenko N."/>
            <person name="Sullivan M.B."/>
        </authorList>
    </citation>
    <scope>NUCLEOTIDE SEQUENCE [LARGE SCALE GENOMIC DNA]</scope>
    <source>
        <strain evidence="1 2">18</strain>
    </source>
</reference>
<sequence length="153" mass="17828">MEKINSNISRLSLHDSHLEKITKVGNNLKIEFDWAFLSDYKEMNIKDGIVVGKSILEIIGYNSELFKLEFKGSVGFENKASIELPFADNITQNWDVILDNEINDVEKKVKISGFYNYENIPCWINWTFEYQGAELKWDSYVLHEDWKKGAVPE</sequence>
<evidence type="ECO:0000313" key="1">
    <source>
        <dbReference type="EMBL" id="AIZ42380.1"/>
    </source>
</evidence>
<gene>
    <name evidence="1" type="ORF">M666_12800</name>
</gene>
<proteinExistence type="predicted"/>